<feature type="transmembrane region" description="Helical" evidence="1">
    <location>
        <begin position="204"/>
        <end position="222"/>
    </location>
</feature>
<proteinExistence type="predicted"/>
<gene>
    <name evidence="2" type="ORF">MNBD_GAMMA13-1900</name>
</gene>
<evidence type="ECO:0000313" key="2">
    <source>
        <dbReference type="EMBL" id="VAW80953.1"/>
    </source>
</evidence>
<dbReference type="AlphaFoldDB" id="A0A3B0YYB8"/>
<feature type="transmembrane region" description="Helical" evidence="1">
    <location>
        <begin position="136"/>
        <end position="152"/>
    </location>
</feature>
<keyword evidence="1" id="KW-0812">Transmembrane</keyword>
<feature type="transmembrane region" description="Helical" evidence="1">
    <location>
        <begin position="54"/>
        <end position="79"/>
    </location>
</feature>
<feature type="transmembrane region" description="Helical" evidence="1">
    <location>
        <begin position="173"/>
        <end position="192"/>
    </location>
</feature>
<keyword evidence="1" id="KW-0472">Membrane</keyword>
<sequence length="373" mass="42790">MPDSTKTTDIFSQLAQWVIALGGIIYFSGFLVVMTYSERLGLRETGTVFLKTKYIHSGILVLSLPLILIGATYSLYEIYNREKSESQRKSEDESKNESATPVFYIPAVLLVYNLLLVFYTMLMFSPPGYIGREKPLAVFLVFSATAIGLLFIQKLSIWIKVDFQDKYQKRSRWILFLIVFVGLNYYVFEGIYARLIEMIIPRGLYFLLFILIIGYSIFRVKLRAKEYTSASRKTALWVLFMCILFPIYYLMILSFAYGVYPYIPASRGGGDYEGSPLVSIVVDDKLRTALNGTKLYASADLEKLKYVFIGETESEVYLANPCDAGGPAEWRRRNRPNILSIQKRYLKSVIFHSLHDVDKERIANNQVNKDASR</sequence>
<feature type="transmembrane region" description="Helical" evidence="1">
    <location>
        <begin position="234"/>
        <end position="257"/>
    </location>
</feature>
<name>A0A3B0YYB8_9ZZZZ</name>
<organism evidence="2">
    <name type="scientific">hydrothermal vent metagenome</name>
    <dbReference type="NCBI Taxonomy" id="652676"/>
    <lineage>
        <taxon>unclassified sequences</taxon>
        <taxon>metagenomes</taxon>
        <taxon>ecological metagenomes</taxon>
    </lineage>
</organism>
<evidence type="ECO:0000256" key="1">
    <source>
        <dbReference type="SAM" id="Phobius"/>
    </source>
</evidence>
<reference evidence="2" key="1">
    <citation type="submission" date="2018-06" db="EMBL/GenBank/DDBJ databases">
        <authorList>
            <person name="Zhirakovskaya E."/>
        </authorList>
    </citation>
    <scope>NUCLEOTIDE SEQUENCE</scope>
</reference>
<accession>A0A3B0YYB8</accession>
<feature type="transmembrane region" description="Helical" evidence="1">
    <location>
        <begin position="14"/>
        <end position="34"/>
    </location>
</feature>
<dbReference type="EMBL" id="UOFK01000242">
    <property type="protein sequence ID" value="VAW80953.1"/>
    <property type="molecule type" value="Genomic_DNA"/>
</dbReference>
<feature type="transmembrane region" description="Helical" evidence="1">
    <location>
        <begin position="100"/>
        <end position="124"/>
    </location>
</feature>
<keyword evidence="1" id="KW-1133">Transmembrane helix</keyword>
<protein>
    <submittedName>
        <fullName evidence="2">Uncharacterized protein</fullName>
    </submittedName>
</protein>